<evidence type="ECO:0000259" key="1">
    <source>
        <dbReference type="Pfam" id="PF04015"/>
    </source>
</evidence>
<dbReference type="AlphaFoldDB" id="A0A7C4RTN3"/>
<dbReference type="Pfam" id="PF04015">
    <property type="entry name" value="DUF362"/>
    <property type="match status" value="1"/>
</dbReference>
<organism evidence="2">
    <name type="scientific">Desulfatirhabdium butyrativorans</name>
    <dbReference type="NCBI Taxonomy" id="340467"/>
    <lineage>
        <taxon>Bacteria</taxon>
        <taxon>Pseudomonadati</taxon>
        <taxon>Thermodesulfobacteriota</taxon>
        <taxon>Desulfobacteria</taxon>
        <taxon>Desulfobacterales</taxon>
        <taxon>Desulfatirhabdiaceae</taxon>
        <taxon>Desulfatirhabdium</taxon>
    </lineage>
</organism>
<evidence type="ECO:0000313" key="2">
    <source>
        <dbReference type="EMBL" id="HGU33807.1"/>
    </source>
</evidence>
<accession>A0A7C4RTN3</accession>
<dbReference type="EMBL" id="DSUH01000305">
    <property type="protein sequence ID" value="HGU33807.1"/>
    <property type="molecule type" value="Genomic_DNA"/>
</dbReference>
<dbReference type="InterPro" id="IPR007160">
    <property type="entry name" value="DUF362"/>
</dbReference>
<feature type="domain" description="DUF362" evidence="1">
    <location>
        <begin position="37"/>
        <end position="244"/>
    </location>
</feature>
<reference evidence="2" key="1">
    <citation type="journal article" date="2020" name="mSystems">
        <title>Genome- and Community-Level Interaction Insights into Carbon Utilization and Element Cycling Functions of Hydrothermarchaeota in Hydrothermal Sediment.</title>
        <authorList>
            <person name="Zhou Z."/>
            <person name="Liu Y."/>
            <person name="Xu W."/>
            <person name="Pan J."/>
            <person name="Luo Z.H."/>
            <person name="Li M."/>
        </authorList>
    </citation>
    <scope>NUCLEOTIDE SEQUENCE [LARGE SCALE GENOMIC DNA]</scope>
    <source>
        <strain evidence="2">SpSt-477</strain>
    </source>
</reference>
<name>A0A7C4RTN3_9BACT</name>
<protein>
    <submittedName>
        <fullName evidence="2">DUF362 domain-containing protein</fullName>
    </submittedName>
</protein>
<sequence length="443" mass="48776">MSLIPVSVVRYETPFESLRQAVLLADGLAHLPKHARVLIKPNIVFWTRATDFPKYGVITTSRVVEDVVALLKAHGVSEIVIAEGTIVRDPKDTETPKAAFEGLGYGILAKRYGVKAVSFWDRPFRKVDFGDGMTLNVATDILDADFVVNLPVMKTHNQTMVSLGIKNLKGALDIASRKKCHRMDADNNLHHMVSRLADPMPPMLTVIDGIYTNERGPSFDGKMRRSDLLVASADVLAADMVGARLLGYAPADVPHIAAAADRRGMPLDGSGIQVLGESVDALARRHEYDFVYTEDQKEVLPLPFAQMGMKGLSYRKYDLSMCTYCSGVNGVVLSAIRYAWKGQPFDDVEILTGKSMKPTPGMKKTVLLGKCIYKANKDHPDIQERIAVKGCPPQPADIVAALHRAGIPVDPKLFENIDLLPGFFLSRYEGKPEFDPKMFQVAP</sequence>
<proteinExistence type="predicted"/>
<comment type="caution">
    <text evidence="2">The sequence shown here is derived from an EMBL/GenBank/DDBJ whole genome shotgun (WGS) entry which is preliminary data.</text>
</comment>
<gene>
    <name evidence="2" type="ORF">ENS29_13295</name>
</gene>